<feature type="domain" description="FAD-dependent oxidoreductase 2 FAD-binding" evidence="12">
    <location>
        <begin position="7"/>
        <end position="380"/>
    </location>
</feature>
<comment type="cofactor">
    <cofactor evidence="1 11">
        <name>FAD</name>
        <dbReference type="ChEBI" id="CHEBI:57692"/>
    </cofactor>
</comment>
<dbReference type="EMBL" id="JBHSGO010000005">
    <property type="protein sequence ID" value="MFC4665130.1"/>
    <property type="molecule type" value="Genomic_DNA"/>
</dbReference>
<keyword evidence="7 11" id="KW-0274">FAD</keyword>
<evidence type="ECO:0000256" key="5">
    <source>
        <dbReference type="ARBA" id="ARBA00022630"/>
    </source>
</evidence>
<dbReference type="PANTHER" id="PTHR42716">
    <property type="entry name" value="L-ASPARTATE OXIDASE"/>
    <property type="match status" value="1"/>
</dbReference>
<protein>
    <recommendedName>
        <fullName evidence="4 10">L-aspartate oxidase</fullName>
        <ecNumber evidence="4 10">1.4.3.16</ecNumber>
    </recommendedName>
</protein>
<dbReference type="Gene3D" id="3.50.50.60">
    <property type="entry name" value="FAD/NAD(P)-binding domain"/>
    <property type="match status" value="1"/>
</dbReference>
<dbReference type="PRINTS" id="PR00368">
    <property type="entry name" value="FADPNR"/>
</dbReference>
<comment type="pathway">
    <text evidence="2 11">Cofactor biosynthesis; NAD(+) biosynthesis; iminoaspartate from L-aspartate (oxidase route): step 1/1.</text>
</comment>
<evidence type="ECO:0000313" key="15">
    <source>
        <dbReference type="Proteomes" id="UP001596020"/>
    </source>
</evidence>
<comment type="similarity">
    <text evidence="3 11">Belongs to the FAD-dependent oxidoreductase 2 family. NadB subfamily.</text>
</comment>
<dbReference type="Gene3D" id="3.90.700.10">
    <property type="entry name" value="Succinate dehydrogenase/fumarate reductase flavoprotein, catalytic domain"/>
    <property type="match status" value="1"/>
</dbReference>
<proteinExistence type="inferred from homology"/>
<dbReference type="InterPro" id="IPR015939">
    <property type="entry name" value="Fum_Rdtase/Succ_DH_flav-like_C"/>
</dbReference>
<dbReference type="PANTHER" id="PTHR42716:SF2">
    <property type="entry name" value="L-ASPARTATE OXIDASE, CHLOROPLASTIC"/>
    <property type="match status" value="1"/>
</dbReference>
<evidence type="ECO:0000256" key="2">
    <source>
        <dbReference type="ARBA" id="ARBA00004950"/>
    </source>
</evidence>
<sequence length="519" mass="57474">MEDNHFDCVVVGSGLAGLYTAYLASKHFRRIALVTKQDLDVSNSYHAQGGIAAVTESSDSSDLHFLDTIEAGRGLCEEESVRVLTREAPKRIRDIVSLGMKFDLDDDGHFSLGIEGGHHHKRILHAGGDSTGRGVTRFMISKVSSSSRITICTMCQALKLLCDEDGCYGVVAWNWSKNREEHFLGKHIIMASGGSAAIYHPTTNPRETVGDGISICYRAGCKIRDMEFVQFHPTSLYTPDGEAFLISEAVRGEGAYLFNDKGERFMLGRHELAELAPRDIVAREIFMQIKSSDQPYVKLSLAHLKDKAALLDRFPTIARHCAAKGYNFTDWIPVAPAAHYTVGGVSTNLYGQTSIANLYAVGELASTGLMGANRLASNSLIECLVFGHRVVQRACSSMGHCLMDSREPYRLSCSDKSTEDLYLQIRKEVASLMISHVGIVRNHIELHEALTSLESLAKSHPLRDDDVYSILTHQLLDVSRLIVKGAIDRCESRGGHYREDYPTTSDAFRRHIERDIFSS</sequence>
<dbReference type="Gene3D" id="1.20.58.100">
    <property type="entry name" value="Fumarate reductase/succinate dehydrogenase flavoprotein-like, C-terminal domain"/>
    <property type="match status" value="1"/>
</dbReference>
<evidence type="ECO:0000256" key="7">
    <source>
        <dbReference type="ARBA" id="ARBA00022827"/>
    </source>
</evidence>
<evidence type="ECO:0000256" key="4">
    <source>
        <dbReference type="ARBA" id="ARBA00012173"/>
    </source>
</evidence>
<dbReference type="InterPro" id="IPR036188">
    <property type="entry name" value="FAD/NAD-bd_sf"/>
</dbReference>
<evidence type="ECO:0000313" key="14">
    <source>
        <dbReference type="EMBL" id="MFC4665130.1"/>
    </source>
</evidence>
<evidence type="ECO:0000256" key="10">
    <source>
        <dbReference type="NCBIfam" id="TIGR00551"/>
    </source>
</evidence>
<evidence type="ECO:0000256" key="8">
    <source>
        <dbReference type="ARBA" id="ARBA00023002"/>
    </source>
</evidence>
<keyword evidence="8 11" id="KW-0560">Oxidoreductase</keyword>
<dbReference type="GO" id="GO:0008734">
    <property type="term" value="F:L-aspartate oxidase activity"/>
    <property type="evidence" value="ECO:0007669"/>
    <property type="project" value="UniProtKB-EC"/>
</dbReference>
<dbReference type="Proteomes" id="UP001596020">
    <property type="component" value="Unassembled WGS sequence"/>
</dbReference>
<dbReference type="InterPro" id="IPR037099">
    <property type="entry name" value="Fum_R/Succ_DH_flav-like_C_sf"/>
</dbReference>
<dbReference type="EC" id="1.4.3.16" evidence="4 10"/>
<gene>
    <name evidence="14" type="primary">nadB</name>
    <name evidence="14" type="ORF">ACFO3G_00570</name>
</gene>
<evidence type="ECO:0000256" key="3">
    <source>
        <dbReference type="ARBA" id="ARBA00008562"/>
    </source>
</evidence>
<evidence type="ECO:0000256" key="1">
    <source>
        <dbReference type="ARBA" id="ARBA00001974"/>
    </source>
</evidence>
<evidence type="ECO:0000259" key="12">
    <source>
        <dbReference type="Pfam" id="PF00890"/>
    </source>
</evidence>
<accession>A0ABV9K4U0</accession>
<dbReference type="RefSeq" id="WP_380076987.1">
    <property type="nucleotide sequence ID" value="NZ_JBHSGO010000005.1"/>
</dbReference>
<comment type="function">
    <text evidence="11">Catalyzes the oxidation of L-aspartate to iminoaspartate.</text>
</comment>
<dbReference type="Pfam" id="PF02910">
    <property type="entry name" value="Succ_DH_flav_C"/>
    <property type="match status" value="1"/>
</dbReference>
<evidence type="ECO:0000259" key="13">
    <source>
        <dbReference type="Pfam" id="PF02910"/>
    </source>
</evidence>
<comment type="subcellular location">
    <subcellularLocation>
        <location evidence="11">Cytoplasm</location>
    </subcellularLocation>
</comment>
<reference evidence="15" key="1">
    <citation type="journal article" date="2019" name="Int. J. Syst. Evol. Microbiol.">
        <title>The Global Catalogue of Microorganisms (GCM) 10K type strain sequencing project: providing services to taxonomists for standard genome sequencing and annotation.</title>
        <authorList>
            <consortium name="The Broad Institute Genomics Platform"/>
            <consortium name="The Broad Institute Genome Sequencing Center for Infectious Disease"/>
            <person name="Wu L."/>
            <person name="Ma J."/>
        </authorList>
    </citation>
    <scope>NUCLEOTIDE SEQUENCE [LARGE SCALE GENOMIC DNA]</scope>
    <source>
        <strain evidence="15">CGMCC 4.7357</strain>
    </source>
</reference>
<organism evidence="14 15">
    <name type="scientific">Falsiporphyromonas endometrii</name>
    <dbReference type="NCBI Taxonomy" id="1387297"/>
    <lineage>
        <taxon>Bacteria</taxon>
        <taxon>Pseudomonadati</taxon>
        <taxon>Bacteroidota</taxon>
        <taxon>Bacteroidia</taxon>
        <taxon>Bacteroidales</taxon>
        <taxon>Porphyromonadaceae</taxon>
        <taxon>Falsiporphyromonas</taxon>
    </lineage>
</organism>
<keyword evidence="5 11" id="KW-0285">Flavoprotein</keyword>
<keyword evidence="6 11" id="KW-0662">Pyridine nucleotide biosynthesis</keyword>
<dbReference type="SUPFAM" id="SSF56425">
    <property type="entry name" value="Succinate dehydrogenase/fumarate reductase flavoprotein, catalytic domain"/>
    <property type="match status" value="1"/>
</dbReference>
<dbReference type="InterPro" id="IPR005288">
    <property type="entry name" value="NadB"/>
</dbReference>
<dbReference type="InterPro" id="IPR003953">
    <property type="entry name" value="FAD-dep_OxRdtase_2_FAD-bd"/>
</dbReference>
<dbReference type="Pfam" id="PF00890">
    <property type="entry name" value="FAD_binding_2"/>
    <property type="match status" value="1"/>
</dbReference>
<feature type="domain" description="Fumarate reductase/succinate dehydrogenase flavoprotein-like C-terminal" evidence="13">
    <location>
        <begin position="426"/>
        <end position="507"/>
    </location>
</feature>
<evidence type="ECO:0000256" key="9">
    <source>
        <dbReference type="ARBA" id="ARBA00048305"/>
    </source>
</evidence>
<name>A0ABV9K4U0_9PORP</name>
<keyword evidence="15" id="KW-1185">Reference proteome</keyword>
<evidence type="ECO:0000256" key="11">
    <source>
        <dbReference type="RuleBase" id="RU362049"/>
    </source>
</evidence>
<dbReference type="NCBIfam" id="TIGR00551">
    <property type="entry name" value="nadB"/>
    <property type="match status" value="1"/>
</dbReference>
<dbReference type="SUPFAM" id="SSF46977">
    <property type="entry name" value="Succinate dehydrogenase/fumarate reductase flavoprotein C-terminal domain"/>
    <property type="match status" value="1"/>
</dbReference>
<dbReference type="SUPFAM" id="SSF51905">
    <property type="entry name" value="FAD/NAD(P)-binding domain"/>
    <property type="match status" value="1"/>
</dbReference>
<comment type="catalytic activity">
    <reaction evidence="9">
        <text>L-aspartate + O2 = iminosuccinate + H2O2</text>
        <dbReference type="Rhea" id="RHEA:25876"/>
        <dbReference type="ChEBI" id="CHEBI:15379"/>
        <dbReference type="ChEBI" id="CHEBI:16240"/>
        <dbReference type="ChEBI" id="CHEBI:29991"/>
        <dbReference type="ChEBI" id="CHEBI:77875"/>
        <dbReference type="EC" id="1.4.3.16"/>
    </reaction>
    <physiologicalReaction direction="left-to-right" evidence="9">
        <dbReference type="Rhea" id="RHEA:25877"/>
    </physiologicalReaction>
</comment>
<comment type="caution">
    <text evidence="14">The sequence shown here is derived from an EMBL/GenBank/DDBJ whole genome shotgun (WGS) entry which is preliminary data.</text>
</comment>
<dbReference type="InterPro" id="IPR027477">
    <property type="entry name" value="Succ_DH/fumarate_Rdtase_cat_sf"/>
</dbReference>
<evidence type="ECO:0000256" key="6">
    <source>
        <dbReference type="ARBA" id="ARBA00022642"/>
    </source>
</evidence>